<organism evidence="1 2">
    <name type="scientific">Sistotremastrum suecicum HHB10207 ss-3</name>
    <dbReference type="NCBI Taxonomy" id="1314776"/>
    <lineage>
        <taxon>Eukaryota</taxon>
        <taxon>Fungi</taxon>
        <taxon>Dikarya</taxon>
        <taxon>Basidiomycota</taxon>
        <taxon>Agaricomycotina</taxon>
        <taxon>Agaricomycetes</taxon>
        <taxon>Sistotremastrales</taxon>
        <taxon>Sistotremastraceae</taxon>
        <taxon>Sistotremastrum</taxon>
    </lineage>
</organism>
<keyword evidence="2" id="KW-1185">Reference proteome</keyword>
<dbReference type="Proteomes" id="UP000076798">
    <property type="component" value="Unassembled WGS sequence"/>
</dbReference>
<proteinExistence type="predicted"/>
<gene>
    <name evidence="1" type="ORF">SISSUDRAFT_1066815</name>
</gene>
<dbReference type="OrthoDB" id="2634326at2759"/>
<evidence type="ECO:0000313" key="2">
    <source>
        <dbReference type="Proteomes" id="UP000076798"/>
    </source>
</evidence>
<accession>A0A165XVH4</accession>
<dbReference type="AlphaFoldDB" id="A0A165XVH4"/>
<name>A0A165XVH4_9AGAM</name>
<reference evidence="1 2" key="1">
    <citation type="journal article" date="2016" name="Mol. Biol. Evol.">
        <title>Comparative Genomics of Early-Diverging Mushroom-Forming Fungi Provides Insights into the Origins of Lignocellulose Decay Capabilities.</title>
        <authorList>
            <person name="Nagy L.G."/>
            <person name="Riley R."/>
            <person name="Tritt A."/>
            <person name="Adam C."/>
            <person name="Daum C."/>
            <person name="Floudas D."/>
            <person name="Sun H."/>
            <person name="Yadav J.S."/>
            <person name="Pangilinan J."/>
            <person name="Larsson K.H."/>
            <person name="Matsuura K."/>
            <person name="Barry K."/>
            <person name="Labutti K."/>
            <person name="Kuo R."/>
            <person name="Ohm R.A."/>
            <person name="Bhattacharya S.S."/>
            <person name="Shirouzu T."/>
            <person name="Yoshinaga Y."/>
            <person name="Martin F.M."/>
            <person name="Grigoriev I.V."/>
            <person name="Hibbett D.S."/>
        </authorList>
    </citation>
    <scope>NUCLEOTIDE SEQUENCE [LARGE SCALE GENOMIC DNA]</scope>
    <source>
        <strain evidence="1 2">HHB10207 ss-3</strain>
    </source>
</reference>
<sequence length="317" mass="36024">MNYLMPDLKPSRRLIPQKEVEGILAPTADRLTALHSVWAETVHLLRESQSLVSSETSCGYFFPHSRLFANLTDMRLFSYLNNWLAIREGWFSTVSRDITGLSPFRPQDWRDFLVQSSSTKEVQRTSSSVSQVQGRKDAVRQRLNIHLYDGNLPSSSSQLMFAGHTLSSTHAEIQSHPLRLLLWELNQINFMAELRFLDCKLCSASDSDHLLQARREDRMRRAGNILGGGRLYSSESVSEGLASPVVAEALEAIEMFRECLSYWPEAPASFLIPVPQSIAHHPEAKITHAELARFYVRTAVAHLGRLPEMPRMYPERT</sequence>
<protein>
    <submittedName>
        <fullName evidence="1">Uncharacterized protein</fullName>
    </submittedName>
</protein>
<evidence type="ECO:0000313" key="1">
    <source>
        <dbReference type="EMBL" id="KZT32593.1"/>
    </source>
</evidence>
<dbReference type="EMBL" id="KV428315">
    <property type="protein sequence ID" value="KZT32593.1"/>
    <property type="molecule type" value="Genomic_DNA"/>
</dbReference>